<proteinExistence type="predicted"/>
<dbReference type="Pfam" id="PF13556">
    <property type="entry name" value="HTH_30"/>
    <property type="match status" value="1"/>
</dbReference>
<feature type="domain" description="PucR C-terminal helix-turn-helix" evidence="2">
    <location>
        <begin position="29"/>
        <end position="64"/>
    </location>
</feature>
<feature type="region of interest" description="Disordered" evidence="1">
    <location>
        <begin position="151"/>
        <end position="183"/>
    </location>
</feature>
<dbReference type="InterPro" id="IPR025736">
    <property type="entry name" value="PucR_C-HTH_dom"/>
</dbReference>
<sequence length="183" mass="20137">MAFPVALDIRRKPRSPDGATTLTTRPLPLVIHRSTLRHRRGRIQELTDLDLDDVDSRLDLHVATRRVRRRGRGRRRMHSARGSRPSRRDPRAAAVRTTGDALAGPVAPCSAEQVSSSRRRAFRSCSRCHARSCGRPRSCSPKTGRYRGAVTGAAVSAPSTRRGMRRSFASRSAGGSTVSGTDW</sequence>
<name>A0A8E1W494_9PSEU</name>
<accession>A0A8E1W494</accession>
<feature type="region of interest" description="Disordered" evidence="1">
    <location>
        <begin position="68"/>
        <end position="93"/>
    </location>
</feature>
<comment type="caution">
    <text evidence="3">The sequence shown here is derived from an EMBL/GenBank/DDBJ whole genome shotgun (WGS) entry which is preliminary data.</text>
</comment>
<dbReference type="EMBL" id="JACJHR010000061">
    <property type="protein sequence ID" value="MBB2503860.1"/>
    <property type="molecule type" value="Genomic_DNA"/>
</dbReference>
<dbReference type="RefSeq" id="WP_143271452.1">
    <property type="nucleotide sequence ID" value="NZ_JACJHR010000061.1"/>
</dbReference>
<evidence type="ECO:0000313" key="4">
    <source>
        <dbReference type="Proteomes" id="UP000550260"/>
    </source>
</evidence>
<reference evidence="3 4" key="1">
    <citation type="submission" date="2020-08" db="EMBL/GenBank/DDBJ databases">
        <title>Amycolatopsis echigonensis JCM 21831.</title>
        <authorList>
            <person name="Tedsree N."/>
            <person name="Kuncharoen N."/>
            <person name="Likhitwitayawuid K."/>
            <person name="Tanasupawat S."/>
        </authorList>
    </citation>
    <scope>NUCLEOTIDE SEQUENCE [LARGE SCALE GENOMIC DNA]</scope>
    <source>
        <strain evidence="3 4">JCM 21831</strain>
    </source>
</reference>
<organism evidence="3 4">
    <name type="scientific">Amycolatopsis echigonensis</name>
    <dbReference type="NCBI Taxonomy" id="2576905"/>
    <lineage>
        <taxon>Bacteria</taxon>
        <taxon>Bacillati</taxon>
        <taxon>Actinomycetota</taxon>
        <taxon>Actinomycetes</taxon>
        <taxon>Pseudonocardiales</taxon>
        <taxon>Pseudonocardiaceae</taxon>
        <taxon>Amycolatopsis</taxon>
    </lineage>
</organism>
<evidence type="ECO:0000259" key="2">
    <source>
        <dbReference type="Pfam" id="PF13556"/>
    </source>
</evidence>
<protein>
    <submittedName>
        <fullName evidence="3">Helix-turn-helix domain-containing protein</fullName>
    </submittedName>
</protein>
<dbReference type="Proteomes" id="UP000550260">
    <property type="component" value="Unassembled WGS sequence"/>
</dbReference>
<dbReference type="AlphaFoldDB" id="A0A8E1W494"/>
<feature type="compositionally biased region" description="Low complexity" evidence="1">
    <location>
        <begin position="166"/>
        <end position="176"/>
    </location>
</feature>
<evidence type="ECO:0000313" key="3">
    <source>
        <dbReference type="EMBL" id="MBB2503860.1"/>
    </source>
</evidence>
<dbReference type="Gene3D" id="1.10.10.2840">
    <property type="entry name" value="PucR C-terminal helix-turn-helix domain"/>
    <property type="match status" value="1"/>
</dbReference>
<dbReference type="InterPro" id="IPR042070">
    <property type="entry name" value="PucR_C-HTH_sf"/>
</dbReference>
<evidence type="ECO:0000256" key="1">
    <source>
        <dbReference type="SAM" id="MobiDB-lite"/>
    </source>
</evidence>
<gene>
    <name evidence="3" type="ORF">H5411_32560</name>
</gene>
<feature type="compositionally biased region" description="Basic residues" evidence="1">
    <location>
        <begin position="68"/>
        <end position="85"/>
    </location>
</feature>